<evidence type="ECO:0000256" key="1">
    <source>
        <dbReference type="SAM" id="MobiDB-lite"/>
    </source>
</evidence>
<sequence length="182" mass="20290">MITARQIMDSLRDKFGPPSIQIKQEAIKYIYNVRMKEGQSVREHVLDMIVNLNVAEMNRVLESQVGLEAGLGSDQLETGATTSDDLRRSTMGTLRDLEEFDDRLRFNAAKSDWASADTVGRRSTAVSGCVRPRGSSEMDGPRRTKAGVRVRKREGWGTAAAASRVEDVEEEEMEWGHALGLF</sequence>
<protein>
    <submittedName>
        <fullName evidence="2">Gag/pol protein</fullName>
    </submittedName>
</protein>
<dbReference type="OrthoDB" id="1920930at2759"/>
<evidence type="ECO:0000313" key="2">
    <source>
        <dbReference type="EMBL" id="KAA0047842.1"/>
    </source>
</evidence>
<comment type="caution">
    <text evidence="2">The sequence shown here is derived from an EMBL/GenBank/DDBJ whole genome shotgun (WGS) entry which is preliminary data.</text>
</comment>
<dbReference type="EMBL" id="SSTE01013041">
    <property type="protein sequence ID" value="KAA0047842.1"/>
    <property type="molecule type" value="Genomic_DNA"/>
</dbReference>
<name>A0A5A7TWG3_CUCMM</name>
<dbReference type="Proteomes" id="UP000321393">
    <property type="component" value="Unassembled WGS sequence"/>
</dbReference>
<accession>A0A5A7TWG3</accession>
<feature type="region of interest" description="Disordered" evidence="1">
    <location>
        <begin position="127"/>
        <end position="147"/>
    </location>
</feature>
<proteinExistence type="predicted"/>
<dbReference type="AlphaFoldDB" id="A0A5A7TWG3"/>
<organism evidence="2 3">
    <name type="scientific">Cucumis melo var. makuwa</name>
    <name type="common">Oriental melon</name>
    <dbReference type="NCBI Taxonomy" id="1194695"/>
    <lineage>
        <taxon>Eukaryota</taxon>
        <taxon>Viridiplantae</taxon>
        <taxon>Streptophyta</taxon>
        <taxon>Embryophyta</taxon>
        <taxon>Tracheophyta</taxon>
        <taxon>Spermatophyta</taxon>
        <taxon>Magnoliopsida</taxon>
        <taxon>eudicotyledons</taxon>
        <taxon>Gunneridae</taxon>
        <taxon>Pentapetalae</taxon>
        <taxon>rosids</taxon>
        <taxon>fabids</taxon>
        <taxon>Cucurbitales</taxon>
        <taxon>Cucurbitaceae</taxon>
        <taxon>Benincaseae</taxon>
        <taxon>Cucumis</taxon>
    </lineage>
</organism>
<gene>
    <name evidence="2" type="ORF">E6C27_scaffold133G001060</name>
</gene>
<reference evidence="2 3" key="1">
    <citation type="submission" date="2019-08" db="EMBL/GenBank/DDBJ databases">
        <title>Draft genome sequences of two oriental melons (Cucumis melo L. var makuwa).</title>
        <authorList>
            <person name="Kwon S.-Y."/>
        </authorList>
    </citation>
    <scope>NUCLEOTIDE SEQUENCE [LARGE SCALE GENOMIC DNA]</scope>
    <source>
        <strain evidence="3">cv. SW 3</strain>
        <tissue evidence="2">Leaf</tissue>
    </source>
</reference>
<evidence type="ECO:0000313" key="3">
    <source>
        <dbReference type="Proteomes" id="UP000321393"/>
    </source>
</evidence>